<dbReference type="EMBL" id="FMJE01000003">
    <property type="protein sequence ID" value="SCM81036.1"/>
    <property type="molecule type" value="Genomic_DNA"/>
</dbReference>
<dbReference type="GO" id="GO:0003700">
    <property type="term" value="F:DNA-binding transcription factor activity"/>
    <property type="evidence" value="ECO:0007669"/>
    <property type="project" value="InterPro"/>
</dbReference>
<proteinExistence type="predicted"/>
<evidence type="ECO:0000313" key="6">
    <source>
        <dbReference type="EMBL" id="SCM81036.1"/>
    </source>
</evidence>
<dbReference type="AlphaFoldDB" id="A0A212LU57"/>
<keyword evidence="4" id="KW-0804">Transcription</keyword>
<dbReference type="PANTHER" id="PTHR30204:SF69">
    <property type="entry name" value="MERR-FAMILY TRANSCRIPTIONAL REGULATOR"/>
    <property type="match status" value="1"/>
</dbReference>
<dbReference type="SMART" id="SM00422">
    <property type="entry name" value="HTH_MERR"/>
    <property type="match status" value="1"/>
</dbReference>
<dbReference type="Pfam" id="PF13411">
    <property type="entry name" value="MerR_1"/>
    <property type="match status" value="1"/>
</dbReference>
<name>A0A212LU57_9FIRM</name>
<gene>
    <name evidence="6" type="ORF">KL86SPO_31215</name>
</gene>
<evidence type="ECO:0000256" key="4">
    <source>
        <dbReference type="ARBA" id="ARBA00023163"/>
    </source>
</evidence>
<dbReference type="InterPro" id="IPR000551">
    <property type="entry name" value="MerR-type_HTH_dom"/>
</dbReference>
<dbReference type="PANTHER" id="PTHR30204">
    <property type="entry name" value="REDOX-CYCLING DRUG-SENSING TRANSCRIPTIONAL ACTIVATOR SOXR"/>
    <property type="match status" value="1"/>
</dbReference>
<evidence type="ECO:0000259" key="5">
    <source>
        <dbReference type="PROSITE" id="PS50937"/>
    </source>
</evidence>
<dbReference type="SUPFAM" id="SSF55136">
    <property type="entry name" value="Probable bacterial effector-binding domain"/>
    <property type="match status" value="1"/>
</dbReference>
<dbReference type="Gene3D" id="1.10.1660.10">
    <property type="match status" value="1"/>
</dbReference>
<dbReference type="RefSeq" id="WP_288184178.1">
    <property type="nucleotide sequence ID" value="NZ_LT608335.1"/>
</dbReference>
<dbReference type="InterPro" id="IPR029442">
    <property type="entry name" value="GyrI-like"/>
</dbReference>
<evidence type="ECO:0000256" key="2">
    <source>
        <dbReference type="ARBA" id="ARBA00023015"/>
    </source>
</evidence>
<evidence type="ECO:0000256" key="3">
    <source>
        <dbReference type="ARBA" id="ARBA00023125"/>
    </source>
</evidence>
<dbReference type="PROSITE" id="PS50937">
    <property type="entry name" value="HTH_MERR_2"/>
    <property type="match status" value="1"/>
</dbReference>
<dbReference type="InterPro" id="IPR047057">
    <property type="entry name" value="MerR_fam"/>
</dbReference>
<organism evidence="6">
    <name type="scientific">uncultured Sporomusa sp</name>
    <dbReference type="NCBI Taxonomy" id="307249"/>
    <lineage>
        <taxon>Bacteria</taxon>
        <taxon>Bacillati</taxon>
        <taxon>Bacillota</taxon>
        <taxon>Negativicutes</taxon>
        <taxon>Selenomonadales</taxon>
        <taxon>Sporomusaceae</taxon>
        <taxon>Sporomusa</taxon>
        <taxon>environmental samples</taxon>
    </lineage>
</organism>
<dbReference type="Gene3D" id="3.20.80.10">
    <property type="entry name" value="Regulatory factor, effector binding domain"/>
    <property type="match status" value="1"/>
</dbReference>
<feature type="domain" description="HTH merR-type" evidence="5">
    <location>
        <begin position="4"/>
        <end position="74"/>
    </location>
</feature>
<sequence length="279" mass="32494">MKNMYAIGDMSKIHNVPIRTLRYYDKIGLFKPIFVDKGTGYRYYSTEQFEQLNIIKYLKFLGLPLKQIQKHLASRDAQHFLDLLKKQRAITEKTILELQLICSQFSSRIDEIEKALHADVLEQPILRYIPRRNIVSIDEPVNSEAQWELVLSKLQRQLSGIPSLFIGKVGFTVSLNNLLNKKFDEYSSVFILQDEAMIASESAKYLNRGMYACIFFRGNHDIAPAYYERLLQFINSHGHEVNGDSIERIIIDDYISNNKELHLTEIQIPVYVHDTVFKD</sequence>
<accession>A0A212LU57</accession>
<evidence type="ECO:0000256" key="1">
    <source>
        <dbReference type="ARBA" id="ARBA00022491"/>
    </source>
</evidence>
<dbReference type="Pfam" id="PF06445">
    <property type="entry name" value="GyrI-like"/>
    <property type="match status" value="1"/>
</dbReference>
<dbReference type="GO" id="GO:0003677">
    <property type="term" value="F:DNA binding"/>
    <property type="evidence" value="ECO:0007669"/>
    <property type="project" value="UniProtKB-KW"/>
</dbReference>
<keyword evidence="3" id="KW-0238">DNA-binding</keyword>
<dbReference type="SUPFAM" id="SSF46955">
    <property type="entry name" value="Putative DNA-binding domain"/>
    <property type="match status" value="1"/>
</dbReference>
<protein>
    <submittedName>
        <fullName evidence="6">Transcriptional regulator of multidrug-efflux transporter genes</fullName>
    </submittedName>
</protein>
<dbReference type="CDD" id="cd01107">
    <property type="entry name" value="HTH_BmrR"/>
    <property type="match status" value="1"/>
</dbReference>
<dbReference type="InterPro" id="IPR011256">
    <property type="entry name" value="Reg_factor_effector_dom_sf"/>
</dbReference>
<reference evidence="6" key="1">
    <citation type="submission" date="2016-08" db="EMBL/GenBank/DDBJ databases">
        <authorList>
            <person name="Seilhamer J.J."/>
        </authorList>
    </citation>
    <scope>NUCLEOTIDE SEQUENCE</scope>
    <source>
        <strain evidence="6">86</strain>
    </source>
</reference>
<keyword evidence="2" id="KW-0805">Transcription regulation</keyword>
<keyword evidence="1" id="KW-0678">Repressor</keyword>
<dbReference type="InterPro" id="IPR009061">
    <property type="entry name" value="DNA-bd_dom_put_sf"/>
</dbReference>